<dbReference type="PANTHER" id="PTHR12295:SF30">
    <property type="entry name" value="PROTEIN FURRY"/>
    <property type="match status" value="1"/>
</dbReference>
<sequence>MGRESPVPLPDQHSTRQYFHSRGDTSASQSSSYSLSASSTAVASQGAVPKKPSFANIRNPFAKTKPGQQSSLDATPTLPDAYPALRNPFARSASALSHATQPSERPTLSRHGTSSAKSSFSRPTLDTVAGSPLRQAPTAGTRLRDDALPSEADEDEAAVNAEPRAPTEFALRALFTDFVQIADTKLDEFLKAPLEANGEPSLNKMLGPGAHPPFDRTLASLAQLAQKHAAKVVESVSRWKKTHNDPVNPDITKHHTSQTSVDARIMRTSDVKGILSERKSVAAEYILCRALIIVLGSVPPNGLGERLGAHLEQLTFNQYEMSSKLLHPTINQRANAQLYGKLLAQMSLIRFVSLTDRFIAELAPIANGQVPKEAEPKFEHIVMGLKHIQMKAWPPEVFEEAAEFMEQLAKCYVNVHGSRLRLVFAEALLQLLHPIGKTAQAEVNHPMWARALEGIYIKTKEMMAKRQYWTIAYPLLVVSLCVAPRDFFLQNWSYVFELGAAKLKERTGRLLILNALTRLLWVYIYRCAEPTSSVLVKLATLIKYIFPPSRTNSGWAPDDRNQLDVLVYIVHYILLRHSEYGQELVLGLLQEPSNSASTTFQLSDPERVVVGIRAVLVTLHAMEKDVTTPVWPSSWDLNSPIPATDYPASADRLLDDFWEQPQRAGTGAADFFRTRCARHIETLALSLGARLARCHYFDAQFALARLGDSAEERDAFVVREHREDGRGVHVTYPKTLVQEIYIVQACLDALPRCLGAPGSGKLDQLLEIALESVVNVEPSLGAAAGKALLRLANDKAFSNRTAQHATRFLFGHSQVLNGPAEVFLMVEQEPLLKLWLAVVEAWTKVVFGGQSKAEGEEEEKGPGEEVFAVLREVQAAAIFLAAYAGPALRSAGATVLRLLRSLSVPLLPEDRAFDMFFGKEGLAILNDPLVSSLLEAQFRARHSHWKKQKHDDILLRVIESTNAVDPTLWVNIEALLFQRSWDRHPRIARHCRGTVLAAVLRYHPVVASSAGLKSTATPGSSRAYAAKERDAVVVDQWSVWIRLLCCTAFDGQSSGGRPPPETGAGSLESQWERISSARGLFWHLISFLAAETGNGRHAVIFALGSVPAIAVQGLLEDLQRITQYIFDGKAPRMSRSDRLHYAVAHVHNLVADHLPDPVVSQGPAMQLLVQFVRDTEAFLRRPDIMRQYDMQKLRKHFCSIVEKLFNQPEALQSPGLPNPLSIYSLCDEWCQYGPRSNDARARYAAMSEAAVAKWADKERETAAQRFHNESVHLSVAASGACTALCQVVIDYILNPPPADFGRNGPSAQPEMPELSGMLERFLAMLSSSSANVQAYGRRGVHTLLTALPPGHFLGEDAAHRAFVSSQNADATDSRFFAILEQVVTGGEPHPLSFEQLVATGLANLSNSQLAVRKGALRVLEHALGSASEGSSLRHLAASVCSAAPSVYLASVQRVSARIAAEHATSAGGMIAEITGLLLDTGADQHIHGVLLQSLRPWIASVELLPDGFATITQDGARVILHLLALTSRYYATYCEELRDLWAAVVDDRQPLNGSVMIQFLIDLLTARDNPKLTAEAVRAVACLSNSDAGSRAIQDLCDFINPRSMLPPHENIIIPPSILDPLFPRSTSRSGLARGQVAFVLLSDLAVERAWELRRQLPITLHILFIHLEHKTSYLRDHALRLLLHTVRSWMPAYEELSNRSPRPAVDEAYDRIEEMQGQGPDAFKVSSRDANDGKFSQLLDDVLTVLEPLHPTLRQDWGELAVLWGTSCAIRPLAFAALKIFRLMMPSVNANMMGAVIGRLSNTVSDPDDHIQAFTVEILRTMTSLLESSELDMNLVPQLFWCTLACLSTTVEEEYVQALAMTKALLAKIDLNDEDNILYLEETRPETWSSASADLQSSVLVGLRSSVTSASSWELLQQIVQLDGANFIGSPTGRVRDAFAVCIPWCLQAMDDKTTDSMADFAMNLSGLAERSGYPSIQRVMVSFAKQRFRTRDDFLRQALSSLREHFAATMADTCTLLLGLVLNSTRWLQLRSMEVLKVLFTHRETWNPIRLAGSELLMPLLRLLPTDMSSQALDVLDQPIAVFGGPSAAQVVRMSMQNVKPNIFGPPQESGWSIAKPDQARTLTRMNLLAVFETCKVLDMPPSSLVFEQEDTIASPVSLRSQRQFGSSTSVSSPTARNTVYGISELLSNLHALTSYFADEGPSHEAESKVNAILAPRGDRTHRTTDTARWALLHLLLVRERTDPTRAGRGVLPRL</sequence>
<dbReference type="GO" id="GO:0005938">
    <property type="term" value="C:cell cortex"/>
    <property type="evidence" value="ECO:0007669"/>
    <property type="project" value="TreeGrafter"/>
</dbReference>
<dbReference type="OrthoDB" id="6287725at2759"/>
<evidence type="ECO:0000259" key="2">
    <source>
        <dbReference type="Pfam" id="PF14222"/>
    </source>
</evidence>
<name>A0A165MQA1_EXIGL</name>
<gene>
    <name evidence="5" type="ORF">EXIGLDRAFT_698301</name>
</gene>
<feature type="domain" description="Cell morphogenesis central region" evidence="4">
    <location>
        <begin position="1373"/>
        <end position="1562"/>
    </location>
</feature>
<keyword evidence="6" id="KW-1185">Reference proteome</keyword>
<feature type="compositionally biased region" description="Polar residues" evidence="1">
    <location>
        <begin position="94"/>
        <end position="124"/>
    </location>
</feature>
<reference evidence="5 6" key="1">
    <citation type="journal article" date="2016" name="Mol. Biol. Evol.">
        <title>Comparative Genomics of Early-Diverging Mushroom-Forming Fungi Provides Insights into the Origins of Lignocellulose Decay Capabilities.</title>
        <authorList>
            <person name="Nagy L.G."/>
            <person name="Riley R."/>
            <person name="Tritt A."/>
            <person name="Adam C."/>
            <person name="Daum C."/>
            <person name="Floudas D."/>
            <person name="Sun H."/>
            <person name="Yadav J.S."/>
            <person name="Pangilinan J."/>
            <person name="Larsson K.H."/>
            <person name="Matsuura K."/>
            <person name="Barry K."/>
            <person name="Labutti K."/>
            <person name="Kuo R."/>
            <person name="Ohm R.A."/>
            <person name="Bhattacharya S.S."/>
            <person name="Shirouzu T."/>
            <person name="Yoshinaga Y."/>
            <person name="Martin F.M."/>
            <person name="Grigoriev I.V."/>
            <person name="Hibbett D.S."/>
        </authorList>
    </citation>
    <scope>NUCLEOTIDE SEQUENCE [LARGE SCALE GENOMIC DNA]</scope>
    <source>
        <strain evidence="5 6">HHB12029</strain>
    </source>
</reference>
<dbReference type="Pfam" id="PF14228">
    <property type="entry name" value="MOR2-PAG1_mid"/>
    <property type="match status" value="2"/>
</dbReference>
<dbReference type="Pfam" id="PF14222">
    <property type="entry name" value="MOR2-PAG1_N"/>
    <property type="match status" value="1"/>
</dbReference>
<evidence type="ECO:0000259" key="3">
    <source>
        <dbReference type="Pfam" id="PF14225"/>
    </source>
</evidence>
<dbReference type="STRING" id="1314781.A0A165MQA1"/>
<proteinExistence type="predicted"/>
<feature type="domain" description="Cell morphogenesis central region" evidence="4">
    <location>
        <begin position="1631"/>
        <end position="1808"/>
    </location>
</feature>
<feature type="domain" description="Cell morphogenesis protein C-terminal" evidence="3">
    <location>
        <begin position="1838"/>
        <end position="2085"/>
    </location>
</feature>
<dbReference type="Proteomes" id="UP000077266">
    <property type="component" value="Unassembled WGS sequence"/>
</dbReference>
<dbReference type="InterPro" id="IPR016024">
    <property type="entry name" value="ARM-type_fold"/>
</dbReference>
<dbReference type="Pfam" id="PF14225">
    <property type="entry name" value="MOR2-PAG1_C"/>
    <property type="match status" value="1"/>
</dbReference>
<feature type="compositionally biased region" description="Low complexity" evidence="1">
    <location>
        <begin position="26"/>
        <end position="44"/>
    </location>
</feature>
<dbReference type="SUPFAM" id="SSF48371">
    <property type="entry name" value="ARM repeat"/>
    <property type="match status" value="1"/>
</dbReference>
<dbReference type="GO" id="GO:0030427">
    <property type="term" value="C:site of polarized growth"/>
    <property type="evidence" value="ECO:0007669"/>
    <property type="project" value="TreeGrafter"/>
</dbReference>
<dbReference type="InterPro" id="IPR039867">
    <property type="entry name" value="Furry/Tao3/Mor2"/>
</dbReference>
<evidence type="ECO:0000313" key="5">
    <source>
        <dbReference type="EMBL" id="KZV99602.1"/>
    </source>
</evidence>
<dbReference type="FunCoup" id="A0A165MQA1">
    <property type="interactions" value="248"/>
</dbReference>
<feature type="domain" description="Cell morphogenesis protein N-terminal" evidence="2">
    <location>
        <begin position="277"/>
        <end position="843"/>
    </location>
</feature>
<dbReference type="InterPro" id="IPR025481">
    <property type="entry name" value="Cell_Morphogen_C"/>
</dbReference>
<evidence type="ECO:0000259" key="4">
    <source>
        <dbReference type="Pfam" id="PF14228"/>
    </source>
</evidence>
<dbReference type="PANTHER" id="PTHR12295">
    <property type="entry name" value="FURRY-RELATED"/>
    <property type="match status" value="1"/>
</dbReference>
<feature type="region of interest" description="Disordered" evidence="1">
    <location>
        <begin position="1"/>
        <end position="163"/>
    </location>
</feature>
<dbReference type="GO" id="GO:0000902">
    <property type="term" value="P:cell morphogenesis"/>
    <property type="evidence" value="ECO:0007669"/>
    <property type="project" value="InterPro"/>
</dbReference>
<protein>
    <recommendedName>
        <fullName evidence="7">ARM repeat-containing protein</fullName>
    </recommendedName>
</protein>
<dbReference type="InterPro" id="IPR025614">
    <property type="entry name" value="Cell_morpho_N"/>
</dbReference>
<evidence type="ECO:0000313" key="6">
    <source>
        <dbReference type="Proteomes" id="UP000077266"/>
    </source>
</evidence>
<organism evidence="5 6">
    <name type="scientific">Exidia glandulosa HHB12029</name>
    <dbReference type="NCBI Taxonomy" id="1314781"/>
    <lineage>
        <taxon>Eukaryota</taxon>
        <taxon>Fungi</taxon>
        <taxon>Dikarya</taxon>
        <taxon>Basidiomycota</taxon>
        <taxon>Agaricomycotina</taxon>
        <taxon>Agaricomycetes</taxon>
        <taxon>Auriculariales</taxon>
        <taxon>Exidiaceae</taxon>
        <taxon>Exidia</taxon>
    </lineage>
</organism>
<evidence type="ECO:0000256" key="1">
    <source>
        <dbReference type="SAM" id="MobiDB-lite"/>
    </source>
</evidence>
<dbReference type="InterPro" id="IPR029473">
    <property type="entry name" value="MOR2-PAG1_mid"/>
</dbReference>
<dbReference type="InParanoid" id="A0A165MQA1"/>
<dbReference type="EMBL" id="KV425908">
    <property type="protein sequence ID" value="KZV99602.1"/>
    <property type="molecule type" value="Genomic_DNA"/>
</dbReference>
<evidence type="ECO:0008006" key="7">
    <source>
        <dbReference type="Google" id="ProtNLM"/>
    </source>
</evidence>
<accession>A0A165MQA1</accession>